<dbReference type="GO" id="GO:0016740">
    <property type="term" value="F:transferase activity"/>
    <property type="evidence" value="ECO:0007669"/>
    <property type="project" value="UniProtKB-KW"/>
</dbReference>
<dbReference type="SUPFAM" id="SSF56112">
    <property type="entry name" value="Protein kinase-like (PK-like)"/>
    <property type="match status" value="1"/>
</dbReference>
<evidence type="ECO:0000313" key="2">
    <source>
        <dbReference type="Proteomes" id="UP000469545"/>
    </source>
</evidence>
<organism evidence="1 2">
    <name type="scientific">Streptomyces coelicoflavus</name>
    <dbReference type="NCBI Taxonomy" id="285562"/>
    <lineage>
        <taxon>Bacteria</taxon>
        <taxon>Bacillati</taxon>
        <taxon>Actinomycetota</taxon>
        <taxon>Actinomycetes</taxon>
        <taxon>Kitasatosporales</taxon>
        <taxon>Streptomycetaceae</taxon>
        <taxon>Streptomyces</taxon>
    </lineage>
</organism>
<protein>
    <submittedName>
        <fullName evidence="1">Phosphotransferase</fullName>
    </submittedName>
</protein>
<dbReference type="InterPro" id="IPR011009">
    <property type="entry name" value="Kinase-like_dom_sf"/>
</dbReference>
<name>A0A6N9UP11_9ACTN</name>
<sequence length="333" mass="36301">MLSDAPVAVDRGRYQDTVTPWEEPAWRAEALDWVRAGLTAHGMRPTGRWRVRLRPWSVVLRLCVAGQDAVWFKANPPASAFEGALTEALARWVPGHVLRPLAVDTARGWSLLPDGGPLFRDVLARETVAAGAWEELVRQYAVVQHALTPRANAIARLGVPAVPTGALPGVLDRFDATTLPPRERNALRELRPRLLDWCAELAALDVPDSLDHADLHDGQLFRPEPGRFTFFDWGDAVVAHPFAGFAVPARRAVEHHGPRVLPRLRDAYLEPWTGAGRSTAQLRRAVSLAWRLGALNRAAAYGRLFPTASGAAGAATAAAGARCLLELLDEPPV</sequence>
<keyword evidence="2" id="KW-1185">Reference proteome</keyword>
<dbReference type="Proteomes" id="UP000469545">
    <property type="component" value="Unassembled WGS sequence"/>
</dbReference>
<comment type="caution">
    <text evidence="1">The sequence shown here is derived from an EMBL/GenBank/DDBJ whole genome shotgun (WGS) entry which is preliminary data.</text>
</comment>
<dbReference type="RefSeq" id="WP_164141725.1">
    <property type="nucleotide sequence ID" value="NZ_JAAGMB010000524.1"/>
</dbReference>
<reference evidence="1 2" key="1">
    <citation type="submission" date="2020-01" db="EMBL/GenBank/DDBJ databases">
        <title>Insect and environment-associated Actinomycetes.</title>
        <authorList>
            <person name="Currrie C."/>
            <person name="Chevrette M."/>
            <person name="Carlson C."/>
            <person name="Stubbendieck R."/>
            <person name="Wendt-Pienkowski E."/>
        </authorList>
    </citation>
    <scope>NUCLEOTIDE SEQUENCE [LARGE SCALE GENOMIC DNA]</scope>
    <source>
        <strain evidence="1 2">SID14172</strain>
    </source>
</reference>
<evidence type="ECO:0000313" key="1">
    <source>
        <dbReference type="EMBL" id="NEB19467.1"/>
    </source>
</evidence>
<gene>
    <name evidence="1" type="ORF">G3I46_23685</name>
</gene>
<dbReference type="AlphaFoldDB" id="A0A6N9UP11"/>
<keyword evidence="1" id="KW-0808">Transferase</keyword>
<dbReference type="EMBL" id="JAAGMB010000524">
    <property type="protein sequence ID" value="NEB19467.1"/>
    <property type="molecule type" value="Genomic_DNA"/>
</dbReference>
<proteinExistence type="predicted"/>
<accession>A0A6N9UP11</accession>